<dbReference type="GO" id="GO:0051604">
    <property type="term" value="P:protein maturation"/>
    <property type="evidence" value="ECO:0007669"/>
    <property type="project" value="InterPro"/>
</dbReference>
<dbReference type="EMBL" id="FWWT01000021">
    <property type="protein sequence ID" value="SMB92690.1"/>
    <property type="molecule type" value="Genomic_DNA"/>
</dbReference>
<dbReference type="AlphaFoldDB" id="A0A1W1VHJ0"/>
<dbReference type="PANTHER" id="PTHR34535:SF3">
    <property type="entry name" value="HYDROGENASE MATURATION FACTOR HYPA"/>
    <property type="match status" value="1"/>
</dbReference>
<evidence type="ECO:0000256" key="1">
    <source>
        <dbReference type="ARBA" id="ARBA00022596"/>
    </source>
</evidence>
<comment type="function">
    <text evidence="4">Involved in the maturation of [NiFe] hydrogenases. Required for nickel insertion into the metal center of the hydrogenase.</text>
</comment>
<feature type="binding site" evidence="4">
    <location>
        <position position="89"/>
    </location>
    <ligand>
        <name>Zn(2+)</name>
        <dbReference type="ChEBI" id="CHEBI:29105"/>
    </ligand>
</feature>
<keyword evidence="2 4" id="KW-0479">Metal-binding</keyword>
<feature type="binding site" evidence="4">
    <location>
        <position position="2"/>
    </location>
    <ligand>
        <name>Ni(2+)</name>
        <dbReference type="ChEBI" id="CHEBI:49786"/>
    </ligand>
</feature>
<evidence type="ECO:0000313" key="5">
    <source>
        <dbReference type="EMBL" id="SMB92690.1"/>
    </source>
</evidence>
<evidence type="ECO:0000313" key="6">
    <source>
        <dbReference type="Proteomes" id="UP000192731"/>
    </source>
</evidence>
<feature type="binding site" evidence="4">
    <location>
        <position position="76"/>
    </location>
    <ligand>
        <name>Zn(2+)</name>
        <dbReference type="ChEBI" id="CHEBI:29105"/>
    </ligand>
</feature>
<sequence>MHELAIAQNLLDIVCKAAEDNSLVKVNKISIIAGEVNSIVPDALEFGFLVSAEGSIAEKAKIVYTELPAVIKCKKCEETFPWKENGYSCPKCFHEQGEMIQGNELYIDYIEGDEEDNNESN</sequence>
<keyword evidence="3 4" id="KW-0862">Zinc</keyword>
<accession>A0A1W1VHJ0</accession>
<evidence type="ECO:0000256" key="2">
    <source>
        <dbReference type="ARBA" id="ARBA00022723"/>
    </source>
</evidence>
<keyword evidence="6" id="KW-1185">Reference proteome</keyword>
<comment type="similarity">
    <text evidence="4">Belongs to the HypA/HybF family.</text>
</comment>
<feature type="binding site" evidence="4">
    <location>
        <position position="73"/>
    </location>
    <ligand>
        <name>Zn(2+)</name>
        <dbReference type="ChEBI" id="CHEBI:29105"/>
    </ligand>
</feature>
<proteinExistence type="inferred from homology"/>
<organism evidence="5 6">
    <name type="scientific">Desulfonispora thiosulfatigenes DSM 11270</name>
    <dbReference type="NCBI Taxonomy" id="656914"/>
    <lineage>
        <taxon>Bacteria</taxon>
        <taxon>Bacillati</taxon>
        <taxon>Bacillota</taxon>
        <taxon>Clostridia</taxon>
        <taxon>Eubacteriales</taxon>
        <taxon>Peptococcaceae</taxon>
        <taxon>Desulfonispora</taxon>
    </lineage>
</organism>
<evidence type="ECO:0000256" key="4">
    <source>
        <dbReference type="HAMAP-Rule" id="MF_00213"/>
    </source>
</evidence>
<name>A0A1W1VHJ0_DESTI</name>
<dbReference type="GO" id="GO:0008270">
    <property type="term" value="F:zinc ion binding"/>
    <property type="evidence" value="ECO:0007669"/>
    <property type="project" value="UniProtKB-UniRule"/>
</dbReference>
<dbReference type="InterPro" id="IPR000688">
    <property type="entry name" value="HypA/HybF"/>
</dbReference>
<feature type="binding site" evidence="4">
    <location>
        <position position="92"/>
    </location>
    <ligand>
        <name>Zn(2+)</name>
        <dbReference type="ChEBI" id="CHEBI:29105"/>
    </ligand>
</feature>
<keyword evidence="1 4" id="KW-0533">Nickel</keyword>
<dbReference type="STRING" id="656914.SAMN00017405_2085"/>
<dbReference type="OrthoDB" id="9800361at2"/>
<gene>
    <name evidence="4" type="primary">hypA</name>
    <name evidence="5" type="ORF">SAMN00017405_2085</name>
</gene>
<dbReference type="Proteomes" id="UP000192731">
    <property type="component" value="Unassembled WGS sequence"/>
</dbReference>
<dbReference type="Gene3D" id="3.30.2320.80">
    <property type="match status" value="1"/>
</dbReference>
<dbReference type="HAMAP" id="MF_00213">
    <property type="entry name" value="HypA_HybF"/>
    <property type="match status" value="1"/>
</dbReference>
<dbReference type="PANTHER" id="PTHR34535">
    <property type="entry name" value="HYDROGENASE MATURATION FACTOR HYPA"/>
    <property type="match status" value="1"/>
</dbReference>
<dbReference type="Pfam" id="PF01155">
    <property type="entry name" value="HypA"/>
    <property type="match status" value="1"/>
</dbReference>
<evidence type="ECO:0000256" key="3">
    <source>
        <dbReference type="ARBA" id="ARBA00022833"/>
    </source>
</evidence>
<dbReference type="PIRSF" id="PIRSF004761">
    <property type="entry name" value="Hydrgn_mat_HypA"/>
    <property type="match status" value="1"/>
</dbReference>
<protein>
    <recommendedName>
        <fullName evidence="4">Hydrogenase maturation factor HypA</fullName>
    </recommendedName>
</protein>
<dbReference type="RefSeq" id="WP_084053689.1">
    <property type="nucleotide sequence ID" value="NZ_FWWT01000021.1"/>
</dbReference>
<reference evidence="5 6" key="1">
    <citation type="submission" date="2017-04" db="EMBL/GenBank/DDBJ databases">
        <authorList>
            <person name="Afonso C.L."/>
            <person name="Miller P.J."/>
            <person name="Scott M.A."/>
            <person name="Spackman E."/>
            <person name="Goraichik I."/>
            <person name="Dimitrov K.M."/>
            <person name="Suarez D.L."/>
            <person name="Swayne D.E."/>
        </authorList>
    </citation>
    <scope>NUCLEOTIDE SEQUENCE [LARGE SCALE GENOMIC DNA]</scope>
    <source>
        <strain evidence="5 6">DSM 11270</strain>
    </source>
</reference>
<dbReference type="GO" id="GO:0016151">
    <property type="term" value="F:nickel cation binding"/>
    <property type="evidence" value="ECO:0007669"/>
    <property type="project" value="UniProtKB-UniRule"/>
</dbReference>